<name>A0A7Y0L8G1_9FIRM</name>
<dbReference type="Proteomes" id="UP000533476">
    <property type="component" value="Unassembled WGS sequence"/>
</dbReference>
<feature type="transmembrane region" description="Helical" evidence="1">
    <location>
        <begin position="7"/>
        <end position="30"/>
    </location>
</feature>
<evidence type="ECO:0000313" key="3">
    <source>
        <dbReference type="Proteomes" id="UP000533476"/>
    </source>
</evidence>
<protein>
    <submittedName>
        <fullName evidence="2">Uncharacterized protein</fullName>
    </submittedName>
</protein>
<sequence length="137" mass="14612">MRNQRASVVWIGLIVGIALCALLAAEGLWWAPLLLGFGWAFVATGRGAQFGGSLLIGLLGYGLALAWLDHGAPLAKDAVVTAEIMGFGHAGFLVFLATALLAALLATAGTWLGRAVRLMVRPPKPRYRFRPGDWESR</sequence>
<keyword evidence="1" id="KW-1133">Transmembrane helix</keyword>
<keyword evidence="1" id="KW-0812">Transmembrane</keyword>
<proteinExistence type="predicted"/>
<comment type="caution">
    <text evidence="2">The sequence shown here is derived from an EMBL/GenBank/DDBJ whole genome shotgun (WGS) entry which is preliminary data.</text>
</comment>
<keyword evidence="3" id="KW-1185">Reference proteome</keyword>
<accession>A0A7Y0L8G1</accession>
<dbReference type="EMBL" id="JABBVZ010000225">
    <property type="protein sequence ID" value="NMP25086.1"/>
    <property type="molecule type" value="Genomic_DNA"/>
</dbReference>
<feature type="transmembrane region" description="Helical" evidence="1">
    <location>
        <begin position="50"/>
        <end position="68"/>
    </location>
</feature>
<reference evidence="2 3" key="1">
    <citation type="submission" date="2020-04" db="EMBL/GenBank/DDBJ databases">
        <authorList>
            <person name="Zhang R."/>
            <person name="Schippers A."/>
        </authorList>
    </citation>
    <scope>NUCLEOTIDE SEQUENCE [LARGE SCALE GENOMIC DNA]</scope>
    <source>
        <strain evidence="2 3">DSM 109850</strain>
    </source>
</reference>
<evidence type="ECO:0000313" key="2">
    <source>
        <dbReference type="EMBL" id="NMP25086.1"/>
    </source>
</evidence>
<feature type="transmembrane region" description="Helical" evidence="1">
    <location>
        <begin position="89"/>
        <end position="112"/>
    </location>
</feature>
<gene>
    <name evidence="2" type="ORF">HIJ39_22555</name>
</gene>
<organism evidence="2 3">
    <name type="scientific">Sulfobacillus harzensis</name>
    <dbReference type="NCBI Taxonomy" id="2729629"/>
    <lineage>
        <taxon>Bacteria</taxon>
        <taxon>Bacillati</taxon>
        <taxon>Bacillota</taxon>
        <taxon>Clostridia</taxon>
        <taxon>Eubacteriales</taxon>
        <taxon>Clostridiales Family XVII. Incertae Sedis</taxon>
        <taxon>Sulfobacillus</taxon>
    </lineage>
</organism>
<evidence type="ECO:0000256" key="1">
    <source>
        <dbReference type="SAM" id="Phobius"/>
    </source>
</evidence>
<dbReference type="RefSeq" id="WP_169103285.1">
    <property type="nucleotide sequence ID" value="NZ_JABBVZ010000225.1"/>
</dbReference>
<keyword evidence="1" id="KW-0472">Membrane</keyword>
<dbReference type="AlphaFoldDB" id="A0A7Y0L8G1"/>